<dbReference type="InterPro" id="IPR028082">
    <property type="entry name" value="Peripla_BP_I"/>
</dbReference>
<dbReference type="RefSeq" id="WP_369045293.1">
    <property type="nucleotide sequence ID" value="NZ_CP163302.1"/>
</dbReference>
<gene>
    <name evidence="5" type="ORF">AB5L97_15260</name>
</gene>
<keyword evidence="3" id="KW-0804">Transcription</keyword>
<dbReference type="EMBL" id="CP163302">
    <property type="protein sequence ID" value="XDP44614.1"/>
    <property type="molecule type" value="Genomic_DNA"/>
</dbReference>
<dbReference type="PANTHER" id="PTHR30146">
    <property type="entry name" value="LACI-RELATED TRANSCRIPTIONAL REPRESSOR"/>
    <property type="match status" value="1"/>
</dbReference>
<evidence type="ECO:0000313" key="5">
    <source>
        <dbReference type="EMBL" id="XDP44614.1"/>
    </source>
</evidence>
<dbReference type="InterPro" id="IPR046335">
    <property type="entry name" value="LacI/GalR-like_sensor"/>
</dbReference>
<reference evidence="5" key="1">
    <citation type="submission" date="2024-07" db="EMBL/GenBank/DDBJ databases">
        <authorList>
            <person name="fu j."/>
        </authorList>
    </citation>
    <scope>NUCLEOTIDE SEQUENCE</scope>
    <source>
        <strain evidence="5">P10A9</strain>
    </source>
</reference>
<evidence type="ECO:0000259" key="4">
    <source>
        <dbReference type="PROSITE" id="PS50932"/>
    </source>
</evidence>
<dbReference type="CDD" id="cd01392">
    <property type="entry name" value="HTH_LacI"/>
    <property type="match status" value="1"/>
</dbReference>
<proteinExistence type="predicted"/>
<dbReference type="AlphaFoldDB" id="A0AB39L125"/>
<dbReference type="PROSITE" id="PS50932">
    <property type="entry name" value="HTH_LACI_2"/>
    <property type="match status" value="1"/>
</dbReference>
<dbReference type="SUPFAM" id="SSF53822">
    <property type="entry name" value="Periplasmic binding protein-like I"/>
    <property type="match status" value="1"/>
</dbReference>
<dbReference type="CDD" id="cd06293">
    <property type="entry name" value="PBP1_LacI-like"/>
    <property type="match status" value="1"/>
</dbReference>
<dbReference type="Gene3D" id="1.10.260.40">
    <property type="entry name" value="lambda repressor-like DNA-binding domains"/>
    <property type="match status" value="1"/>
</dbReference>
<keyword evidence="1" id="KW-0805">Transcription regulation</keyword>
<accession>A0AB39L125</accession>
<evidence type="ECO:0000256" key="1">
    <source>
        <dbReference type="ARBA" id="ARBA00023015"/>
    </source>
</evidence>
<dbReference type="PANTHER" id="PTHR30146:SF109">
    <property type="entry name" value="HTH-TYPE TRANSCRIPTIONAL REGULATOR GALS"/>
    <property type="match status" value="1"/>
</dbReference>
<evidence type="ECO:0000256" key="2">
    <source>
        <dbReference type="ARBA" id="ARBA00023125"/>
    </source>
</evidence>
<dbReference type="SMART" id="SM00354">
    <property type="entry name" value="HTH_LACI"/>
    <property type="match status" value="1"/>
</dbReference>
<protein>
    <submittedName>
        <fullName evidence="5">LacI family DNA-binding transcriptional regulator</fullName>
    </submittedName>
</protein>
<dbReference type="GO" id="GO:0000976">
    <property type="term" value="F:transcription cis-regulatory region binding"/>
    <property type="evidence" value="ECO:0007669"/>
    <property type="project" value="TreeGrafter"/>
</dbReference>
<dbReference type="Gene3D" id="3.40.50.2300">
    <property type="match status" value="2"/>
</dbReference>
<dbReference type="GO" id="GO:0003700">
    <property type="term" value="F:DNA-binding transcription factor activity"/>
    <property type="evidence" value="ECO:0007669"/>
    <property type="project" value="TreeGrafter"/>
</dbReference>
<evidence type="ECO:0000256" key="3">
    <source>
        <dbReference type="ARBA" id="ARBA00023163"/>
    </source>
</evidence>
<keyword evidence="2 5" id="KW-0238">DNA-binding</keyword>
<sequence length="351" mass="36835">MSRSRTASAPASGTASIRDVAELAGVSVGTVSNVLNRPDIVRPATVERVHAAIKELGFVRNDAARQLRAGRSTTIGLVVLDVRNPFFTDVARGAEDEAAHDGLSVVMANSDESAEREASHLDYFETQRVLGMLISPIGDLGDRLERLRAAGTPVVLVDRTAGNRSLSSVAVDDVEGGRLAAQHVLGLGRRRLAFVGGPHDLDQMRDRLAGARAAADGVKGASVEGIATAGLGFEDGRRAAKALLGRPASQRPDALLAGNDLVAIGALQVLMGEGGLRVPEDVAIVGYDDIDFASAAVVPLSSVRQPRELIGETAVQILREEAEDPSLEPRQVVFKPELVVRDSTVGRGAQG</sequence>
<organism evidence="5">
    <name type="scientific">Sinomonas puerhi</name>
    <dbReference type="NCBI Taxonomy" id="3238584"/>
    <lineage>
        <taxon>Bacteria</taxon>
        <taxon>Bacillati</taxon>
        <taxon>Actinomycetota</taxon>
        <taxon>Actinomycetes</taxon>
        <taxon>Micrococcales</taxon>
        <taxon>Micrococcaceae</taxon>
        <taxon>Sinomonas</taxon>
    </lineage>
</organism>
<dbReference type="InterPro" id="IPR000843">
    <property type="entry name" value="HTH_LacI"/>
</dbReference>
<feature type="domain" description="HTH lacI-type" evidence="4">
    <location>
        <begin position="15"/>
        <end position="69"/>
    </location>
</feature>
<dbReference type="InterPro" id="IPR010982">
    <property type="entry name" value="Lambda_DNA-bd_dom_sf"/>
</dbReference>
<dbReference type="Pfam" id="PF00356">
    <property type="entry name" value="LacI"/>
    <property type="match status" value="1"/>
</dbReference>
<dbReference type="KEGG" id="spue:AB5L97_15260"/>
<dbReference type="SUPFAM" id="SSF47413">
    <property type="entry name" value="lambda repressor-like DNA-binding domains"/>
    <property type="match status" value="1"/>
</dbReference>
<name>A0AB39L125_9MICC</name>
<dbReference type="PROSITE" id="PS00356">
    <property type="entry name" value="HTH_LACI_1"/>
    <property type="match status" value="1"/>
</dbReference>
<dbReference type="Pfam" id="PF13377">
    <property type="entry name" value="Peripla_BP_3"/>
    <property type="match status" value="1"/>
</dbReference>